<protein>
    <submittedName>
        <fullName evidence="2">Uncharacterized protein</fullName>
    </submittedName>
</protein>
<accession>A0A7J5ZQ92</accession>
<feature type="compositionally biased region" description="Basic residues" evidence="1">
    <location>
        <begin position="11"/>
        <end position="24"/>
    </location>
</feature>
<dbReference type="AlphaFoldDB" id="A0A7J5ZQ92"/>
<sequence length="113" mass="13116">MSFLLKEGRKEGRKRKGKEKKRPMAGHDVDHCGFILIQETLRCVRRMAFIDYTNDSWHLTNAGNIQKCSFPSDFLSLFNQMQSLRVHMRFSGYLRPAKNVPVGIFTTLKTHLS</sequence>
<keyword evidence="3" id="KW-1185">Reference proteome</keyword>
<gene>
    <name evidence="2" type="ORF">AMELA_G00265320</name>
</gene>
<evidence type="ECO:0000313" key="3">
    <source>
        <dbReference type="Proteomes" id="UP000593565"/>
    </source>
</evidence>
<name>A0A7J5ZQ92_AMEME</name>
<proteinExistence type="predicted"/>
<dbReference type="EMBL" id="JAAGNN010000025">
    <property type="protein sequence ID" value="KAF4072636.1"/>
    <property type="molecule type" value="Genomic_DNA"/>
</dbReference>
<feature type="compositionally biased region" description="Basic and acidic residues" evidence="1">
    <location>
        <begin position="1"/>
        <end position="10"/>
    </location>
</feature>
<organism evidence="2 3">
    <name type="scientific">Ameiurus melas</name>
    <name type="common">Black bullhead</name>
    <name type="synonym">Silurus melas</name>
    <dbReference type="NCBI Taxonomy" id="219545"/>
    <lineage>
        <taxon>Eukaryota</taxon>
        <taxon>Metazoa</taxon>
        <taxon>Chordata</taxon>
        <taxon>Craniata</taxon>
        <taxon>Vertebrata</taxon>
        <taxon>Euteleostomi</taxon>
        <taxon>Actinopterygii</taxon>
        <taxon>Neopterygii</taxon>
        <taxon>Teleostei</taxon>
        <taxon>Ostariophysi</taxon>
        <taxon>Siluriformes</taxon>
        <taxon>Ictaluridae</taxon>
        <taxon>Ameiurus</taxon>
    </lineage>
</organism>
<dbReference type="Proteomes" id="UP000593565">
    <property type="component" value="Unassembled WGS sequence"/>
</dbReference>
<comment type="caution">
    <text evidence="2">The sequence shown here is derived from an EMBL/GenBank/DDBJ whole genome shotgun (WGS) entry which is preliminary data.</text>
</comment>
<reference evidence="2 3" key="1">
    <citation type="submission" date="2020-02" db="EMBL/GenBank/DDBJ databases">
        <title>A chromosome-scale genome assembly of the black bullhead catfish (Ameiurus melas).</title>
        <authorList>
            <person name="Wen M."/>
            <person name="Zham M."/>
            <person name="Cabau C."/>
            <person name="Klopp C."/>
            <person name="Donnadieu C."/>
            <person name="Roques C."/>
            <person name="Bouchez O."/>
            <person name="Lampietro C."/>
            <person name="Jouanno E."/>
            <person name="Herpin A."/>
            <person name="Louis A."/>
            <person name="Berthelot C."/>
            <person name="Parey E."/>
            <person name="Roest-Crollius H."/>
            <person name="Braasch I."/>
            <person name="Postlethwait J."/>
            <person name="Robinson-Rechavi M."/>
            <person name="Echchiki A."/>
            <person name="Begum T."/>
            <person name="Montfort J."/>
            <person name="Schartl M."/>
            <person name="Bobe J."/>
            <person name="Guiguen Y."/>
        </authorList>
    </citation>
    <scope>NUCLEOTIDE SEQUENCE [LARGE SCALE GENOMIC DNA]</scope>
    <source>
        <strain evidence="2">M_S1</strain>
        <tissue evidence="2">Blood</tissue>
    </source>
</reference>
<feature type="region of interest" description="Disordered" evidence="1">
    <location>
        <begin position="1"/>
        <end position="25"/>
    </location>
</feature>
<evidence type="ECO:0000256" key="1">
    <source>
        <dbReference type="SAM" id="MobiDB-lite"/>
    </source>
</evidence>
<evidence type="ECO:0000313" key="2">
    <source>
        <dbReference type="EMBL" id="KAF4072636.1"/>
    </source>
</evidence>